<name>A0A0A9AIP3_ARUDO</name>
<dbReference type="AlphaFoldDB" id="A0A0A9AIP3"/>
<evidence type="ECO:0000313" key="1">
    <source>
        <dbReference type="EMBL" id="JAD51544.1"/>
    </source>
</evidence>
<protein>
    <submittedName>
        <fullName evidence="1">Uncharacterized protein</fullName>
    </submittedName>
</protein>
<sequence length="25" mass="3115">MLRTRVKLHVYLGLHELYFINNRMP</sequence>
<reference evidence="1" key="1">
    <citation type="submission" date="2014-09" db="EMBL/GenBank/DDBJ databases">
        <authorList>
            <person name="Magalhaes I.L.F."/>
            <person name="Oliveira U."/>
            <person name="Santos F.R."/>
            <person name="Vidigal T.H.D.A."/>
            <person name="Brescovit A.D."/>
            <person name="Santos A.J."/>
        </authorList>
    </citation>
    <scope>NUCLEOTIDE SEQUENCE</scope>
    <source>
        <tissue evidence="1">Shoot tissue taken approximately 20 cm above the soil surface</tissue>
    </source>
</reference>
<dbReference type="EMBL" id="GBRH01246351">
    <property type="protein sequence ID" value="JAD51544.1"/>
    <property type="molecule type" value="Transcribed_RNA"/>
</dbReference>
<reference evidence="1" key="2">
    <citation type="journal article" date="2015" name="Data Brief">
        <title>Shoot transcriptome of the giant reed, Arundo donax.</title>
        <authorList>
            <person name="Barrero R.A."/>
            <person name="Guerrero F.D."/>
            <person name="Moolhuijzen P."/>
            <person name="Goolsby J.A."/>
            <person name="Tidwell J."/>
            <person name="Bellgard S.E."/>
            <person name="Bellgard M.I."/>
        </authorList>
    </citation>
    <scope>NUCLEOTIDE SEQUENCE</scope>
    <source>
        <tissue evidence="1">Shoot tissue taken approximately 20 cm above the soil surface</tissue>
    </source>
</reference>
<organism evidence="1">
    <name type="scientific">Arundo donax</name>
    <name type="common">Giant reed</name>
    <name type="synonym">Donax arundinaceus</name>
    <dbReference type="NCBI Taxonomy" id="35708"/>
    <lineage>
        <taxon>Eukaryota</taxon>
        <taxon>Viridiplantae</taxon>
        <taxon>Streptophyta</taxon>
        <taxon>Embryophyta</taxon>
        <taxon>Tracheophyta</taxon>
        <taxon>Spermatophyta</taxon>
        <taxon>Magnoliopsida</taxon>
        <taxon>Liliopsida</taxon>
        <taxon>Poales</taxon>
        <taxon>Poaceae</taxon>
        <taxon>PACMAD clade</taxon>
        <taxon>Arundinoideae</taxon>
        <taxon>Arundineae</taxon>
        <taxon>Arundo</taxon>
    </lineage>
</organism>
<proteinExistence type="predicted"/>
<accession>A0A0A9AIP3</accession>